<gene>
    <name evidence="6" type="ORF">TPC1_12746</name>
</gene>
<evidence type="ECO:0000256" key="3">
    <source>
        <dbReference type="ARBA" id="ARBA00022840"/>
    </source>
</evidence>
<keyword evidence="2" id="KW-0547">Nucleotide-binding</keyword>
<dbReference type="GO" id="GO:0015631">
    <property type="term" value="F:tubulin binding"/>
    <property type="evidence" value="ECO:0007669"/>
    <property type="project" value="TreeGrafter"/>
</dbReference>
<evidence type="ECO:0000256" key="1">
    <source>
        <dbReference type="ARBA" id="ARBA00022598"/>
    </source>
</evidence>
<dbReference type="GO" id="GO:0036064">
    <property type="term" value="C:ciliary basal body"/>
    <property type="evidence" value="ECO:0007669"/>
    <property type="project" value="TreeGrafter"/>
</dbReference>
<reference evidence="6" key="1">
    <citation type="submission" date="2015-07" db="EMBL/GenBank/DDBJ databases">
        <title>Adaptation to a free-living lifestyle via gene acquisitions in the diplomonad Trepomonas sp. PC1.</title>
        <authorList>
            <person name="Xu F."/>
            <person name="Jerlstrom-Hultqvist J."/>
            <person name="Kolisko M."/>
            <person name="Simpson A.G.B."/>
            <person name="Roger A.J."/>
            <person name="Svard S.G."/>
            <person name="Andersson J.O."/>
        </authorList>
    </citation>
    <scope>NUCLEOTIDE SEQUENCE</scope>
    <source>
        <strain evidence="6">PC1</strain>
    </source>
</reference>
<dbReference type="GO" id="GO:0005524">
    <property type="term" value="F:ATP binding"/>
    <property type="evidence" value="ECO:0007669"/>
    <property type="project" value="UniProtKB-KW"/>
</dbReference>
<dbReference type="PANTHER" id="PTHR12241:SF145">
    <property type="entry name" value="TUBULIN POLYGLUTAMYLASE TTLL5"/>
    <property type="match status" value="1"/>
</dbReference>
<organism evidence="6">
    <name type="scientific">Trepomonas sp. PC1</name>
    <dbReference type="NCBI Taxonomy" id="1076344"/>
    <lineage>
        <taxon>Eukaryota</taxon>
        <taxon>Metamonada</taxon>
        <taxon>Diplomonadida</taxon>
        <taxon>Hexamitidae</taxon>
        <taxon>Hexamitinae</taxon>
        <taxon>Trepomonas</taxon>
    </lineage>
</organism>
<dbReference type="EMBL" id="GDID01002046">
    <property type="protein sequence ID" value="JAP94560.1"/>
    <property type="molecule type" value="Transcribed_RNA"/>
</dbReference>
<dbReference type="PANTHER" id="PTHR12241">
    <property type="entry name" value="TUBULIN POLYGLUTAMYLASE"/>
    <property type="match status" value="1"/>
</dbReference>
<protein>
    <recommendedName>
        <fullName evidence="4">Tubulin--tyrosine ligase-like protein 5</fullName>
    </recommendedName>
</protein>
<dbReference type="Gene3D" id="3.30.470.20">
    <property type="entry name" value="ATP-grasp fold, B domain"/>
    <property type="match status" value="1"/>
</dbReference>
<accession>A0A146KCL4</accession>
<comment type="catalytic activity">
    <reaction evidence="5">
        <text>L-glutamyl-[protein] + L-glutamate + ATP = gamma-L-glutamyl-L-glutamyl-[protein] + ADP + phosphate + H(+)</text>
        <dbReference type="Rhea" id="RHEA:60144"/>
        <dbReference type="Rhea" id="RHEA-COMP:10208"/>
        <dbReference type="Rhea" id="RHEA-COMP:15517"/>
        <dbReference type="ChEBI" id="CHEBI:15378"/>
        <dbReference type="ChEBI" id="CHEBI:29973"/>
        <dbReference type="ChEBI" id="CHEBI:29985"/>
        <dbReference type="ChEBI" id="CHEBI:30616"/>
        <dbReference type="ChEBI" id="CHEBI:43474"/>
        <dbReference type="ChEBI" id="CHEBI:143622"/>
        <dbReference type="ChEBI" id="CHEBI:456216"/>
    </reaction>
    <physiologicalReaction direction="left-to-right" evidence="5">
        <dbReference type="Rhea" id="RHEA:60145"/>
    </physiologicalReaction>
</comment>
<keyword evidence="3" id="KW-0067">ATP-binding</keyword>
<evidence type="ECO:0000256" key="2">
    <source>
        <dbReference type="ARBA" id="ARBA00022741"/>
    </source>
</evidence>
<dbReference type="GO" id="GO:0070740">
    <property type="term" value="F:tubulin-glutamic acid ligase activity"/>
    <property type="evidence" value="ECO:0007669"/>
    <property type="project" value="TreeGrafter"/>
</dbReference>
<evidence type="ECO:0000313" key="6">
    <source>
        <dbReference type="EMBL" id="JAP94560.1"/>
    </source>
</evidence>
<dbReference type="GO" id="GO:0000226">
    <property type="term" value="P:microtubule cytoskeleton organization"/>
    <property type="evidence" value="ECO:0007669"/>
    <property type="project" value="TreeGrafter"/>
</dbReference>
<dbReference type="Pfam" id="PF03133">
    <property type="entry name" value="TTL"/>
    <property type="match status" value="1"/>
</dbReference>
<name>A0A146KCL4_9EUKA</name>
<evidence type="ECO:0000256" key="4">
    <source>
        <dbReference type="ARBA" id="ARBA00041448"/>
    </source>
</evidence>
<keyword evidence="1 6" id="KW-0436">Ligase</keyword>
<evidence type="ECO:0000256" key="5">
    <source>
        <dbReference type="ARBA" id="ARBA00049274"/>
    </source>
</evidence>
<dbReference type="InterPro" id="IPR004344">
    <property type="entry name" value="TTL/TTLL_fam"/>
</dbReference>
<dbReference type="AlphaFoldDB" id="A0A146KCL4"/>
<sequence>YNLLKLPNKQFGFYGFDVIVLENLEVKLIEVNVTPSTATEHEVDGVKFLMLRDLLQLAKICAFINSKELQIPKMKSKKSTSVQFGVAEFQLKPGEKRWGDGARFQQKCVEELQKEEQRKGGFKRLLPDKRYREYFQVKRKCQEIE</sequence>
<proteinExistence type="predicted"/>
<feature type="non-terminal residue" evidence="6">
    <location>
        <position position="1"/>
    </location>
</feature>